<comment type="caution">
    <text evidence="3">The sequence shown here is derived from an EMBL/GenBank/DDBJ whole genome shotgun (WGS) entry which is preliminary data.</text>
</comment>
<dbReference type="OrthoDB" id="28678at2"/>
<name>A0A0A2WVC0_THEFI</name>
<proteinExistence type="predicted"/>
<dbReference type="STRING" id="276.THFILI_11495"/>
<dbReference type="PANTHER" id="PTHR45586:SF1">
    <property type="entry name" value="LIPOPOLYSACCHARIDE ASSEMBLY PROTEIN B"/>
    <property type="match status" value="1"/>
</dbReference>
<keyword evidence="4" id="KW-1185">Reference proteome</keyword>
<dbReference type="PANTHER" id="PTHR45586">
    <property type="entry name" value="TPR REPEAT-CONTAINING PROTEIN PA4667"/>
    <property type="match status" value="1"/>
</dbReference>
<evidence type="ECO:0000313" key="4">
    <source>
        <dbReference type="Proteomes" id="UP000030364"/>
    </source>
</evidence>
<gene>
    <name evidence="3" type="ORF">THFILI_11495</name>
</gene>
<dbReference type="RefSeq" id="WP_045246491.1">
    <property type="nucleotide sequence ID" value="NZ_JPSL02000040.1"/>
</dbReference>
<evidence type="ECO:0000313" key="3">
    <source>
        <dbReference type="EMBL" id="KGQ22707.2"/>
    </source>
</evidence>
<dbReference type="Proteomes" id="UP000030364">
    <property type="component" value="Unassembled WGS sequence"/>
</dbReference>
<dbReference type="AlphaFoldDB" id="A0A0A2WVC0"/>
<dbReference type="SUPFAM" id="SSF48452">
    <property type="entry name" value="TPR-like"/>
    <property type="match status" value="2"/>
</dbReference>
<reference evidence="3 4" key="1">
    <citation type="journal article" date="2015" name="Genome Announc.">
        <title>Draft Genome Sequence of the Thermophile Thermus filiformis ATCC 43280, Producer of Carotenoid-(Di)glucoside-Branched Fatty Acid (Di)esters and Source of Hyperthermostable Enzymes of Biotechnological Interest.</title>
        <authorList>
            <person name="Mandelli F."/>
            <person name="Oliveira Ramires B."/>
            <person name="Couger M.B."/>
            <person name="Paixao D.A."/>
            <person name="Camilo C.M."/>
            <person name="Polikarpov I."/>
            <person name="Prade R."/>
            <person name="Riano-Pachon D.M."/>
            <person name="Squina F.M."/>
        </authorList>
    </citation>
    <scope>NUCLEOTIDE SEQUENCE [LARGE SCALE GENOMIC DNA]</scope>
    <source>
        <strain evidence="3 4">ATCC 43280</strain>
    </source>
</reference>
<dbReference type="EMBL" id="JPSL02000040">
    <property type="protein sequence ID" value="KGQ22707.2"/>
    <property type="molecule type" value="Genomic_DNA"/>
</dbReference>
<organism evidence="3 4">
    <name type="scientific">Thermus filiformis</name>
    <dbReference type="NCBI Taxonomy" id="276"/>
    <lineage>
        <taxon>Bacteria</taxon>
        <taxon>Thermotogati</taxon>
        <taxon>Deinococcota</taxon>
        <taxon>Deinococci</taxon>
        <taxon>Thermales</taxon>
        <taxon>Thermaceae</taxon>
        <taxon>Thermus</taxon>
    </lineage>
</organism>
<sequence>MPEAPTPWLGYLEALRPHLSGRDHRGRKGSLRWLEARVAEKGGRSGTVRNILYKDLGSPEEKERLYGVIAELYREAGLEPPPPPPELYLESVRRLLGRDKRRIFRRFLRELQTGRPQMVVVGGPATGKSVLLSALARAVPGHVLNLSGELAQSLLPLAEALGVGEEAEALLAQLSPTQPYALQGGVQKELLLLLASALNRQGRPLLLRAEAEGSLMGLPLRGEDGERKGVSAWLEPFLKRLRIPYLAALSEPPPTLPYQPLSPPTREEARRFVKERLPHLDPERVEALVNQAGRNFAELSRLVLLEAAKHDPSVPLQEDPALRPLLLALAAFSPEADPAVPIPLLEKALGRPLERLSHAERALLESAGEGLVRPALRSLLPKEAPKELHRLALDFFPKENLFRRLYHARHAGEHQALLELLLEDPSRIALLPGLWEEGRTWPPQEREALAAVVARYRAVLGQYTHPEAREALEVLSQSQDPRLRAWARIKYAEAQADAGAYPEAAHLLPPPEDLGLLDETARAEGLLVLAAVERWRGEYEKAAAWVAQAEGLRVEPFLKDRVLLWRGLVAKDMGRYREALEALAQVGHDPLLLGRARYQMGDLLMRLGEARAREEMEAGLKVLEEAGAPRDELARIRARYGTLLRRLGAYEEAEAALRKALEEAQDPFTRARVKSEASVLEAARGRPLEALRLAAEAEAFFRSTRERPKEARYRHLRTLFRMAAAYLLLEAGHPYRPPYLGGLEAKEARRLLRALLDRIPEEGTDRYTALRLDALSLLALLEAPEEAAQLLRPFLALENPYLRAQARLSYAEALARAGRFGEALAQLVALALPDDPGLRVWAKALEALALLGLGEKEAAWSKALEVRQGAYPTPFKEQFGRGLARFCPDLKARLPETPLAPPEALAFYLMNPD</sequence>
<evidence type="ECO:0000256" key="2">
    <source>
        <dbReference type="ARBA" id="ARBA00022803"/>
    </source>
</evidence>
<dbReference type="InterPro" id="IPR051012">
    <property type="entry name" value="CellSynth/LPSAsmb/PSIAsmb"/>
</dbReference>
<dbReference type="InterPro" id="IPR011990">
    <property type="entry name" value="TPR-like_helical_dom_sf"/>
</dbReference>
<dbReference type="InterPro" id="IPR011989">
    <property type="entry name" value="ARM-like"/>
</dbReference>
<protein>
    <submittedName>
        <fullName evidence="3">Uncharacterized protein</fullName>
    </submittedName>
</protein>
<dbReference type="Gene3D" id="1.25.40.10">
    <property type="entry name" value="Tetratricopeptide repeat domain"/>
    <property type="match status" value="1"/>
</dbReference>
<keyword evidence="1" id="KW-0677">Repeat</keyword>
<keyword evidence="2" id="KW-0802">TPR repeat</keyword>
<evidence type="ECO:0000256" key="1">
    <source>
        <dbReference type="ARBA" id="ARBA00022737"/>
    </source>
</evidence>
<dbReference type="Gene3D" id="1.25.10.10">
    <property type="entry name" value="Leucine-rich Repeat Variant"/>
    <property type="match status" value="1"/>
</dbReference>
<accession>A0A0A2WVC0</accession>